<evidence type="ECO:0000313" key="2">
    <source>
        <dbReference type="EMBL" id="ODS23447.1"/>
    </source>
</evidence>
<dbReference type="STRING" id="62101.AB835_08785"/>
<sequence length="183" mass="21676">MFSMRKLFLIPTSLVLACTSLTVCANGELWFQFKMHPQATILYENVDPKNDKMHILALGKYKKSGNGWLPSRTLRLQGMLKRYTLELPREYDSEELFTFYQQQLPVNAKLLFHCQKRMCGESNNWANDYFRIKQLYGSNASQYYAVFKWIERKFTHYATIYTVRRGNRRLYAQLELLTVENDG</sequence>
<feature type="chain" id="PRO_5008906558" description="DUF4892 domain-containing protein" evidence="1">
    <location>
        <begin position="26"/>
        <end position="183"/>
    </location>
</feature>
<dbReference type="AlphaFoldDB" id="A0A1D2QPD5"/>
<keyword evidence="1" id="KW-0732">Signal</keyword>
<dbReference type="EMBL" id="MDLC01000028">
    <property type="protein sequence ID" value="ODS23447.1"/>
    <property type="molecule type" value="Genomic_DNA"/>
</dbReference>
<dbReference type="PROSITE" id="PS51257">
    <property type="entry name" value="PROKAR_LIPOPROTEIN"/>
    <property type="match status" value="1"/>
</dbReference>
<evidence type="ECO:0000256" key="1">
    <source>
        <dbReference type="SAM" id="SignalP"/>
    </source>
</evidence>
<feature type="signal peptide" evidence="1">
    <location>
        <begin position="1"/>
        <end position="25"/>
    </location>
</feature>
<reference evidence="2 3" key="1">
    <citation type="journal article" date="2016" name="Appl. Environ. Microbiol.">
        <title>Lack of Overt Genome Reduction in the Bryostatin-Producing Bryozoan Symbiont "Candidatus Endobugula sertula".</title>
        <authorList>
            <person name="Miller I.J."/>
            <person name="Vanee N."/>
            <person name="Fong S.S."/>
            <person name="Lim-Fong G.E."/>
            <person name="Kwan J.C."/>
        </authorList>
    </citation>
    <scope>NUCLEOTIDE SEQUENCE [LARGE SCALE GENOMIC DNA]</scope>
    <source>
        <strain evidence="2">AB1-4</strain>
    </source>
</reference>
<protein>
    <recommendedName>
        <fullName evidence="4">DUF4892 domain-containing protein</fullName>
    </recommendedName>
</protein>
<evidence type="ECO:0000313" key="3">
    <source>
        <dbReference type="Proteomes" id="UP000242502"/>
    </source>
</evidence>
<proteinExistence type="predicted"/>
<name>A0A1D2QPD5_9GAMM</name>
<gene>
    <name evidence="2" type="ORF">AB835_08785</name>
</gene>
<organism evidence="2 3">
    <name type="scientific">Candidatus Endobugula sertula</name>
    <name type="common">Bugula neritina bacterial symbiont</name>
    <dbReference type="NCBI Taxonomy" id="62101"/>
    <lineage>
        <taxon>Bacteria</taxon>
        <taxon>Pseudomonadati</taxon>
        <taxon>Pseudomonadota</taxon>
        <taxon>Gammaproteobacteria</taxon>
        <taxon>Cellvibrionales</taxon>
        <taxon>Cellvibrionaceae</taxon>
        <taxon>Candidatus Endobugula</taxon>
    </lineage>
</organism>
<dbReference type="InterPro" id="IPR032608">
    <property type="entry name" value="DUF4892"/>
</dbReference>
<dbReference type="Pfam" id="PF16234">
    <property type="entry name" value="DUF4892"/>
    <property type="match status" value="1"/>
</dbReference>
<evidence type="ECO:0008006" key="4">
    <source>
        <dbReference type="Google" id="ProtNLM"/>
    </source>
</evidence>
<dbReference type="Proteomes" id="UP000242502">
    <property type="component" value="Unassembled WGS sequence"/>
</dbReference>
<accession>A0A1D2QPD5</accession>
<comment type="caution">
    <text evidence="2">The sequence shown here is derived from an EMBL/GenBank/DDBJ whole genome shotgun (WGS) entry which is preliminary data.</text>
</comment>